<dbReference type="CAZy" id="GT4">
    <property type="family name" value="Glycosyltransferase Family 4"/>
</dbReference>
<dbReference type="RefSeq" id="WP_013108915.1">
    <property type="nucleotide sequence ID" value="NC_014148.1"/>
</dbReference>
<dbReference type="Proteomes" id="UP000002220">
    <property type="component" value="Chromosome"/>
</dbReference>
<proteinExistence type="predicted"/>
<dbReference type="KEGG" id="plm:Plim_0637"/>
<dbReference type="InterPro" id="IPR028098">
    <property type="entry name" value="Glyco_trans_4-like_N"/>
</dbReference>
<dbReference type="AlphaFoldDB" id="D5SR16"/>
<reference evidence="3 4" key="1">
    <citation type="journal article" date="2010" name="Stand. Genomic Sci.">
        <title>Complete genome sequence of Planctomyces limnophilus type strain (Mu 290).</title>
        <authorList>
            <person name="Labutti K."/>
            <person name="Sikorski J."/>
            <person name="Schneider S."/>
            <person name="Nolan M."/>
            <person name="Lucas S."/>
            <person name="Glavina Del Rio T."/>
            <person name="Tice H."/>
            <person name="Cheng J.F."/>
            <person name="Goodwin L."/>
            <person name="Pitluck S."/>
            <person name="Liolios K."/>
            <person name="Ivanova N."/>
            <person name="Mavromatis K."/>
            <person name="Mikhailova N."/>
            <person name="Pati A."/>
            <person name="Chen A."/>
            <person name="Palaniappan K."/>
            <person name="Land M."/>
            <person name="Hauser L."/>
            <person name="Chang Y.J."/>
            <person name="Jeffries C.D."/>
            <person name="Tindall B.J."/>
            <person name="Rohde M."/>
            <person name="Goker M."/>
            <person name="Woyke T."/>
            <person name="Bristow J."/>
            <person name="Eisen J.A."/>
            <person name="Markowitz V."/>
            <person name="Hugenholtz P."/>
            <person name="Kyrpides N.C."/>
            <person name="Klenk H.P."/>
            <person name="Lapidus A."/>
        </authorList>
    </citation>
    <scope>NUCLEOTIDE SEQUENCE [LARGE SCALE GENOMIC DNA]</scope>
    <source>
        <strain evidence="4">ATCC 43296 / DSM 3776 / IFAM 1008 / 290</strain>
    </source>
</reference>
<dbReference type="Pfam" id="PF00534">
    <property type="entry name" value="Glycos_transf_1"/>
    <property type="match status" value="1"/>
</dbReference>
<accession>D5SR16</accession>
<protein>
    <submittedName>
        <fullName evidence="3">Glycosyl transferase group 1</fullName>
    </submittedName>
</protein>
<dbReference type="HOGENOM" id="CLU_009583_0_3_0"/>
<dbReference type="GO" id="GO:0016757">
    <property type="term" value="F:glycosyltransferase activity"/>
    <property type="evidence" value="ECO:0007669"/>
    <property type="project" value="InterPro"/>
</dbReference>
<evidence type="ECO:0000313" key="3">
    <source>
        <dbReference type="EMBL" id="ADG66484.1"/>
    </source>
</evidence>
<gene>
    <name evidence="3" type="ordered locus">Plim_0637</name>
</gene>
<evidence type="ECO:0000259" key="2">
    <source>
        <dbReference type="Pfam" id="PF13439"/>
    </source>
</evidence>
<dbReference type="Pfam" id="PF13439">
    <property type="entry name" value="Glyco_transf_4"/>
    <property type="match status" value="1"/>
</dbReference>
<feature type="domain" description="Glycosyltransferase subfamily 4-like N-terminal" evidence="2">
    <location>
        <begin position="13"/>
        <end position="175"/>
    </location>
</feature>
<keyword evidence="3" id="KW-0808">Transferase</keyword>
<keyword evidence="4" id="KW-1185">Reference proteome</keyword>
<evidence type="ECO:0000313" key="4">
    <source>
        <dbReference type="Proteomes" id="UP000002220"/>
    </source>
</evidence>
<dbReference type="InterPro" id="IPR001296">
    <property type="entry name" value="Glyco_trans_1"/>
</dbReference>
<dbReference type="Gene3D" id="3.40.50.2000">
    <property type="entry name" value="Glycogen Phosphorylase B"/>
    <property type="match status" value="2"/>
</dbReference>
<evidence type="ECO:0000259" key="1">
    <source>
        <dbReference type="Pfam" id="PF00534"/>
    </source>
</evidence>
<sequence length="383" mass="42764">MKVLHIINSFELGGAQRALQKIVRYSSTKGICSFVVSLTSRGNLGEEFRSLGCEVDCIRMDYSLTVPIACIKLLRLLKVIQPDVVVTWLYQSDFFGGLLTKCVARKVPVVWNLRTAAGDDIAGRTARFFRFLCASISRWIPSLIIGNSPSVLLTHERLKYPKDKLRMIPNGFDSDLFRSDPLVRKQVREELQVAKDEILFGMVARRHKSKDHETFLRAAVLTCAQVSNAKFVLFGHGISGDDPVFQEILKDCEHRSHFHFLQPRSDVKSIQMSLDVGVLMSNVDEGFPNSIGEAMACGVPCIVSDTGGSSFVVGDCGVVVPKHSVDKLHEAMLEFASKSEASRLELGESCRERIVHEFGIEATTMQHIDSWREVITNVNSKMQ</sequence>
<dbReference type="PANTHER" id="PTHR12526">
    <property type="entry name" value="GLYCOSYLTRANSFERASE"/>
    <property type="match status" value="1"/>
</dbReference>
<organism evidence="3 4">
    <name type="scientific">Planctopirus limnophila (strain ATCC 43296 / DSM 3776 / IFAM 1008 / Mu 290)</name>
    <name type="common">Planctomyces limnophilus</name>
    <dbReference type="NCBI Taxonomy" id="521674"/>
    <lineage>
        <taxon>Bacteria</taxon>
        <taxon>Pseudomonadati</taxon>
        <taxon>Planctomycetota</taxon>
        <taxon>Planctomycetia</taxon>
        <taxon>Planctomycetales</taxon>
        <taxon>Planctomycetaceae</taxon>
        <taxon>Planctopirus</taxon>
    </lineage>
</organism>
<dbReference type="eggNOG" id="COG0438">
    <property type="taxonomic scope" value="Bacteria"/>
</dbReference>
<dbReference type="EMBL" id="CP001744">
    <property type="protein sequence ID" value="ADG66484.1"/>
    <property type="molecule type" value="Genomic_DNA"/>
</dbReference>
<dbReference type="STRING" id="521674.Plim_0637"/>
<dbReference type="OrthoDB" id="9775208at2"/>
<name>D5SR16_PLAL2</name>
<feature type="domain" description="Glycosyl transferase family 1" evidence="1">
    <location>
        <begin position="184"/>
        <end position="348"/>
    </location>
</feature>
<dbReference type="SUPFAM" id="SSF53756">
    <property type="entry name" value="UDP-Glycosyltransferase/glycogen phosphorylase"/>
    <property type="match status" value="1"/>
</dbReference>